<evidence type="ECO:0000313" key="1">
    <source>
        <dbReference type="EMBL" id="KAJ6807060.1"/>
    </source>
</evidence>
<reference evidence="1" key="1">
    <citation type="journal article" date="2023" name="GigaByte">
        <title>Genome assembly of the bearded iris, Iris pallida Lam.</title>
        <authorList>
            <person name="Bruccoleri R.E."/>
            <person name="Oakeley E.J."/>
            <person name="Faust A.M.E."/>
            <person name="Altorfer M."/>
            <person name="Dessus-Babus S."/>
            <person name="Burckhardt D."/>
            <person name="Oertli M."/>
            <person name="Naumann U."/>
            <person name="Petersen F."/>
            <person name="Wong J."/>
        </authorList>
    </citation>
    <scope>NUCLEOTIDE SEQUENCE</scope>
    <source>
        <strain evidence="1">GSM-AAB239-AS_SAM_17_03QT</strain>
    </source>
</reference>
<evidence type="ECO:0000313" key="2">
    <source>
        <dbReference type="EMBL" id="KAJ6854249.1"/>
    </source>
</evidence>
<gene>
    <name evidence="2" type="ORF">M6B38_102090</name>
    <name evidence="1" type="ORF">M6B38_106860</name>
</gene>
<proteinExistence type="predicted"/>
<sequence length="89" mass="9250">MEKSSGGWWLRRSSVPMAGLAGWRSGAVEKKAATVIRARGGGMGIGRGRGRRRMASPAAKVSAARRSGAARSALADAVATGTVVRSKRR</sequence>
<organism evidence="1 3">
    <name type="scientific">Iris pallida</name>
    <name type="common">Sweet iris</name>
    <dbReference type="NCBI Taxonomy" id="29817"/>
    <lineage>
        <taxon>Eukaryota</taxon>
        <taxon>Viridiplantae</taxon>
        <taxon>Streptophyta</taxon>
        <taxon>Embryophyta</taxon>
        <taxon>Tracheophyta</taxon>
        <taxon>Spermatophyta</taxon>
        <taxon>Magnoliopsida</taxon>
        <taxon>Liliopsida</taxon>
        <taxon>Asparagales</taxon>
        <taxon>Iridaceae</taxon>
        <taxon>Iridoideae</taxon>
        <taxon>Irideae</taxon>
        <taxon>Iris</taxon>
    </lineage>
</organism>
<protein>
    <submittedName>
        <fullName evidence="1">Extensin</fullName>
    </submittedName>
</protein>
<dbReference type="Proteomes" id="UP001140949">
    <property type="component" value="Unassembled WGS sequence"/>
</dbReference>
<evidence type="ECO:0000313" key="3">
    <source>
        <dbReference type="Proteomes" id="UP001140949"/>
    </source>
</evidence>
<keyword evidence="3" id="KW-1185">Reference proteome</keyword>
<dbReference type="EMBL" id="JANAVB010000194">
    <property type="protein sequence ID" value="KAJ6854249.1"/>
    <property type="molecule type" value="Genomic_DNA"/>
</dbReference>
<dbReference type="EMBL" id="JANAVB010034224">
    <property type="protein sequence ID" value="KAJ6807060.1"/>
    <property type="molecule type" value="Genomic_DNA"/>
</dbReference>
<accession>A0AAX6ESJ5</accession>
<dbReference type="AlphaFoldDB" id="A0AAX6ESJ5"/>
<comment type="caution">
    <text evidence="1">The sequence shown here is derived from an EMBL/GenBank/DDBJ whole genome shotgun (WGS) entry which is preliminary data.</text>
</comment>
<name>A0AAX6ESJ5_IRIPA</name>
<reference evidence="1" key="2">
    <citation type="submission" date="2023-04" db="EMBL/GenBank/DDBJ databases">
        <authorList>
            <person name="Bruccoleri R.E."/>
            <person name="Oakeley E.J."/>
            <person name="Faust A.-M."/>
            <person name="Dessus-Babus S."/>
            <person name="Altorfer M."/>
            <person name="Burckhardt D."/>
            <person name="Oertli M."/>
            <person name="Naumann U."/>
            <person name="Petersen F."/>
            <person name="Wong J."/>
        </authorList>
    </citation>
    <scope>NUCLEOTIDE SEQUENCE</scope>
    <source>
        <strain evidence="1">GSM-AAB239-AS_SAM_17_03QT</strain>
        <tissue evidence="1">Leaf</tissue>
    </source>
</reference>